<sequence length="227" mass="25648">MAQQALFEAESRLNARLEEDLKATQEFDAMQLELEGLLRSKATVVQIKQILGKCTRHLQWFCEKFERLSQFFSLVHHHVDAMDQVRLRAFVTEAATTKTLGGRLMEAQARCGSRVKDYEALKQRKLEELKLRALELKGYYLVAHAMADTYVEVSTKHITKGVETVDRLRLSDESRISKEERANKVADVGGPAAEAKAAVIKLANARKREMIKLMSITDAGEAIDAQE</sequence>
<dbReference type="STRING" id="100816.A0A175WI26"/>
<protein>
    <submittedName>
        <fullName evidence="1">Uncharacterized protein</fullName>
    </submittedName>
</protein>
<evidence type="ECO:0000313" key="1">
    <source>
        <dbReference type="EMBL" id="KXX82730.1"/>
    </source>
</evidence>
<dbReference type="EMBL" id="LCTW02000009">
    <property type="protein sequence ID" value="KXX82730.1"/>
    <property type="molecule type" value="Genomic_DNA"/>
</dbReference>
<comment type="caution">
    <text evidence="1">The sequence shown here is derived from an EMBL/GenBank/DDBJ whole genome shotgun (WGS) entry which is preliminary data.</text>
</comment>
<dbReference type="OrthoDB" id="5406275at2759"/>
<evidence type="ECO:0000313" key="2">
    <source>
        <dbReference type="Proteomes" id="UP000078237"/>
    </source>
</evidence>
<dbReference type="AlphaFoldDB" id="A0A175WI26"/>
<name>A0A175WI26_9PEZI</name>
<dbReference type="Proteomes" id="UP000078237">
    <property type="component" value="Unassembled WGS sequence"/>
</dbReference>
<keyword evidence="2" id="KW-1185">Reference proteome</keyword>
<organism evidence="1 2">
    <name type="scientific">Madurella mycetomatis</name>
    <dbReference type="NCBI Taxonomy" id="100816"/>
    <lineage>
        <taxon>Eukaryota</taxon>
        <taxon>Fungi</taxon>
        <taxon>Dikarya</taxon>
        <taxon>Ascomycota</taxon>
        <taxon>Pezizomycotina</taxon>
        <taxon>Sordariomycetes</taxon>
        <taxon>Sordariomycetidae</taxon>
        <taxon>Sordariales</taxon>
        <taxon>Sordariales incertae sedis</taxon>
        <taxon>Madurella</taxon>
    </lineage>
</organism>
<reference evidence="1 2" key="1">
    <citation type="journal article" date="2016" name="Genome Announc.">
        <title>Genome Sequence of Madurella mycetomatis mm55, Isolated from a Human Mycetoma Case in Sudan.</title>
        <authorList>
            <person name="Smit S."/>
            <person name="Derks M.F."/>
            <person name="Bervoets S."/>
            <person name="Fahal A."/>
            <person name="van Leeuwen W."/>
            <person name="van Belkum A."/>
            <person name="van de Sande W.W."/>
        </authorList>
    </citation>
    <scope>NUCLEOTIDE SEQUENCE [LARGE SCALE GENOMIC DNA]</scope>
    <source>
        <strain evidence="2">mm55</strain>
    </source>
</reference>
<accession>A0A175WI26</accession>
<proteinExistence type="predicted"/>
<dbReference type="PANTHER" id="PTHR33488:SF2">
    <property type="entry name" value="EARLY ENDOSOME ANTIGEN 1-LIKE"/>
    <property type="match status" value="1"/>
</dbReference>
<gene>
    <name evidence="1" type="ORF">MMYC01_200857</name>
</gene>
<dbReference type="PANTHER" id="PTHR33488">
    <property type="entry name" value="ZGC:162509"/>
    <property type="match status" value="1"/>
</dbReference>
<dbReference type="VEuPathDB" id="FungiDB:MMYC01_200857"/>